<accession>A0ABR1DV86</accession>
<protein>
    <recommendedName>
        <fullName evidence="4">NR LBD domain-containing protein</fullName>
    </recommendedName>
</protein>
<dbReference type="Proteomes" id="UP001303046">
    <property type="component" value="Unassembled WGS sequence"/>
</dbReference>
<name>A0ABR1DV86_NECAM</name>
<comment type="caution">
    <text evidence="2">The sequence shown here is derived from an EMBL/GenBank/DDBJ whole genome shotgun (WGS) entry which is preliminary data.</text>
</comment>
<evidence type="ECO:0000313" key="3">
    <source>
        <dbReference type="Proteomes" id="UP001303046"/>
    </source>
</evidence>
<sequence length="184" mass="20801">MPFKPPQEARDTSSAPMDVDPQLQLTFANMDARLLLSCIESAAAADPYPSFREEPPAHRTQSHHLPPEPPSKKIPPPSTLRRLLNPIEACHAYATGSFEPLDTLYMDQEAQHNSFPVDQRGALRLAQTLYLDIHLKHTFSLSQLAARDICMVEPFIRDYYINVRDMMVEEATISILSQLLYPSL</sequence>
<feature type="region of interest" description="Disordered" evidence="1">
    <location>
        <begin position="48"/>
        <end position="77"/>
    </location>
</feature>
<reference evidence="2 3" key="1">
    <citation type="submission" date="2023-08" db="EMBL/GenBank/DDBJ databases">
        <title>A Necator americanus chromosomal reference genome.</title>
        <authorList>
            <person name="Ilik V."/>
            <person name="Petrzelkova K.J."/>
            <person name="Pardy F."/>
            <person name="Fuh T."/>
            <person name="Niatou-Singa F.S."/>
            <person name="Gouil Q."/>
            <person name="Baker L."/>
            <person name="Ritchie M.E."/>
            <person name="Jex A.R."/>
            <person name="Gazzola D."/>
            <person name="Li H."/>
            <person name="Toshio Fujiwara R."/>
            <person name="Zhan B."/>
            <person name="Aroian R.V."/>
            <person name="Pafco B."/>
            <person name="Schwarz E.M."/>
        </authorList>
    </citation>
    <scope>NUCLEOTIDE SEQUENCE [LARGE SCALE GENOMIC DNA]</scope>
    <source>
        <strain evidence="2 3">Aroian</strain>
        <tissue evidence="2">Whole animal</tissue>
    </source>
</reference>
<organism evidence="2 3">
    <name type="scientific">Necator americanus</name>
    <name type="common">Human hookworm</name>
    <dbReference type="NCBI Taxonomy" id="51031"/>
    <lineage>
        <taxon>Eukaryota</taxon>
        <taxon>Metazoa</taxon>
        <taxon>Ecdysozoa</taxon>
        <taxon>Nematoda</taxon>
        <taxon>Chromadorea</taxon>
        <taxon>Rhabditida</taxon>
        <taxon>Rhabditina</taxon>
        <taxon>Rhabditomorpha</taxon>
        <taxon>Strongyloidea</taxon>
        <taxon>Ancylostomatidae</taxon>
        <taxon>Bunostominae</taxon>
        <taxon>Necator</taxon>
    </lineage>
</organism>
<feature type="compositionally biased region" description="Pro residues" evidence="1">
    <location>
        <begin position="67"/>
        <end position="77"/>
    </location>
</feature>
<keyword evidence="3" id="KW-1185">Reference proteome</keyword>
<evidence type="ECO:0008006" key="4">
    <source>
        <dbReference type="Google" id="ProtNLM"/>
    </source>
</evidence>
<proteinExistence type="predicted"/>
<evidence type="ECO:0000256" key="1">
    <source>
        <dbReference type="SAM" id="MobiDB-lite"/>
    </source>
</evidence>
<dbReference type="EMBL" id="JAVFWL010000005">
    <property type="protein sequence ID" value="KAK6754341.1"/>
    <property type="molecule type" value="Genomic_DNA"/>
</dbReference>
<gene>
    <name evidence="2" type="primary">Necator_chrV.g18170</name>
    <name evidence="2" type="ORF">RB195_013379</name>
</gene>
<evidence type="ECO:0000313" key="2">
    <source>
        <dbReference type="EMBL" id="KAK6754341.1"/>
    </source>
</evidence>